<dbReference type="EMBL" id="ML976672">
    <property type="protein sequence ID" value="KAF1974957.1"/>
    <property type="molecule type" value="Genomic_DNA"/>
</dbReference>
<dbReference type="AlphaFoldDB" id="A0A6A5VNP9"/>
<evidence type="ECO:0000313" key="2">
    <source>
        <dbReference type="EMBL" id="KAF1974957.1"/>
    </source>
</evidence>
<name>A0A6A5VNP9_9PLEO</name>
<organism evidence="2 3">
    <name type="scientific">Bimuria novae-zelandiae CBS 107.79</name>
    <dbReference type="NCBI Taxonomy" id="1447943"/>
    <lineage>
        <taxon>Eukaryota</taxon>
        <taxon>Fungi</taxon>
        <taxon>Dikarya</taxon>
        <taxon>Ascomycota</taxon>
        <taxon>Pezizomycotina</taxon>
        <taxon>Dothideomycetes</taxon>
        <taxon>Pleosporomycetidae</taxon>
        <taxon>Pleosporales</taxon>
        <taxon>Massarineae</taxon>
        <taxon>Didymosphaeriaceae</taxon>
        <taxon>Bimuria</taxon>
    </lineage>
</organism>
<accession>A0A6A5VNP9</accession>
<reference evidence="2" key="1">
    <citation type="journal article" date="2020" name="Stud. Mycol.">
        <title>101 Dothideomycetes genomes: a test case for predicting lifestyles and emergence of pathogens.</title>
        <authorList>
            <person name="Haridas S."/>
            <person name="Albert R."/>
            <person name="Binder M."/>
            <person name="Bloem J."/>
            <person name="Labutti K."/>
            <person name="Salamov A."/>
            <person name="Andreopoulos B."/>
            <person name="Baker S."/>
            <person name="Barry K."/>
            <person name="Bills G."/>
            <person name="Bluhm B."/>
            <person name="Cannon C."/>
            <person name="Castanera R."/>
            <person name="Culley D."/>
            <person name="Daum C."/>
            <person name="Ezra D."/>
            <person name="Gonzalez J."/>
            <person name="Henrissat B."/>
            <person name="Kuo A."/>
            <person name="Liang C."/>
            <person name="Lipzen A."/>
            <person name="Lutzoni F."/>
            <person name="Magnuson J."/>
            <person name="Mondo S."/>
            <person name="Nolan M."/>
            <person name="Ohm R."/>
            <person name="Pangilinan J."/>
            <person name="Park H.-J."/>
            <person name="Ramirez L."/>
            <person name="Alfaro M."/>
            <person name="Sun H."/>
            <person name="Tritt A."/>
            <person name="Yoshinaga Y."/>
            <person name="Zwiers L.-H."/>
            <person name="Turgeon B."/>
            <person name="Goodwin S."/>
            <person name="Spatafora J."/>
            <person name="Crous P."/>
            <person name="Grigoriev I."/>
        </authorList>
    </citation>
    <scope>NUCLEOTIDE SEQUENCE</scope>
    <source>
        <strain evidence="2">CBS 107.79</strain>
    </source>
</reference>
<feature type="region of interest" description="Disordered" evidence="1">
    <location>
        <begin position="157"/>
        <end position="229"/>
    </location>
</feature>
<evidence type="ECO:0000256" key="1">
    <source>
        <dbReference type="SAM" id="MobiDB-lite"/>
    </source>
</evidence>
<sequence>MARSAGIPLAAEGDPKPSSPPMSTYTLRVTRTHAKGQPKNATAPIANTNRFPPKDNSWIPRGNQLLPDDWVWAPARMHHAKDGVEDYYRAGTGGKGWEGMHAERVREGEKEVRKARANFKFPKVRDIEGQGLWRKGVVKRKEVLITPKQWVEKLARDMEEEERRRKKAKEDEAQGSRASRNNDGSVRRPAGFGEGIAPLGSRIEGVAPAPRAAALSTYSTTPRIVRPIG</sequence>
<feature type="compositionally biased region" description="Basic and acidic residues" evidence="1">
    <location>
        <begin position="157"/>
        <end position="174"/>
    </location>
</feature>
<proteinExistence type="predicted"/>
<keyword evidence="3" id="KW-1185">Reference proteome</keyword>
<evidence type="ECO:0000313" key="3">
    <source>
        <dbReference type="Proteomes" id="UP000800036"/>
    </source>
</evidence>
<gene>
    <name evidence="2" type="ORF">BU23DRAFT_566953</name>
</gene>
<feature type="region of interest" description="Disordered" evidence="1">
    <location>
        <begin position="1"/>
        <end position="60"/>
    </location>
</feature>
<dbReference type="Proteomes" id="UP000800036">
    <property type="component" value="Unassembled WGS sequence"/>
</dbReference>
<protein>
    <submittedName>
        <fullName evidence="2">Uncharacterized protein</fullName>
    </submittedName>
</protein>